<evidence type="ECO:0000313" key="2">
    <source>
        <dbReference type="Proteomes" id="UP000094669"/>
    </source>
</evidence>
<name>A0ABX4YK24_9LEPT</name>
<organism evidence="1 2">
    <name type="scientific">Leptospira inadai serovar Lyme</name>
    <dbReference type="NCBI Taxonomy" id="293084"/>
    <lineage>
        <taxon>Bacteria</taxon>
        <taxon>Pseudomonadati</taxon>
        <taxon>Spirochaetota</taxon>
        <taxon>Spirochaetia</taxon>
        <taxon>Leptospirales</taxon>
        <taxon>Leptospiraceae</taxon>
        <taxon>Leptospira</taxon>
    </lineage>
</organism>
<accession>A0ABX4YK24</accession>
<dbReference type="EMBL" id="MCRM02000006">
    <property type="protein sequence ID" value="PNV75618.1"/>
    <property type="molecule type" value="Genomic_DNA"/>
</dbReference>
<evidence type="ECO:0000313" key="1">
    <source>
        <dbReference type="EMBL" id="PNV75618.1"/>
    </source>
</evidence>
<proteinExistence type="predicted"/>
<dbReference type="Proteomes" id="UP000094669">
    <property type="component" value="Unassembled WGS sequence"/>
</dbReference>
<protein>
    <submittedName>
        <fullName evidence="1">Uncharacterized protein</fullName>
    </submittedName>
</protein>
<gene>
    <name evidence="1" type="ORF">BES34_008325</name>
</gene>
<keyword evidence="2" id="KW-1185">Reference proteome</keyword>
<reference evidence="1" key="1">
    <citation type="submission" date="2018-01" db="EMBL/GenBank/DDBJ databases">
        <title>Genomic characterization of Leptospira inadai serogroup Lyme isolated from captured rat in Brazil and comparative analysis with human reference strain.</title>
        <authorList>
            <person name="Moreno L.Z."/>
            <person name="Loureiro A.P."/>
            <person name="Miraglia F."/>
            <person name="Kremer F.S."/>
            <person name="Eslabao M.R."/>
            <person name="Dellagostin O.A."/>
            <person name="Lilenbaum W."/>
            <person name="Moreno A.M."/>
        </authorList>
    </citation>
    <scope>NUCLEOTIDE SEQUENCE [LARGE SCALE GENOMIC DNA]</scope>
    <source>
        <strain evidence="1">M34/99</strain>
    </source>
</reference>
<comment type="caution">
    <text evidence="1">The sequence shown here is derived from an EMBL/GenBank/DDBJ whole genome shotgun (WGS) entry which is preliminary data.</text>
</comment>
<sequence length="81" mass="9162">METSTTEIDKNPLNHDGLSEKLTQLRSKLYQKAKAMRYSLLKEPNAGNLHVRFVEGDGSLTDFHLYSTPLSSAMVDSSQYR</sequence>